<name>A0A1W6MKX8_9FLAO</name>
<evidence type="ECO:0000313" key="2">
    <source>
        <dbReference type="Proteomes" id="UP000193431"/>
    </source>
</evidence>
<evidence type="ECO:0000313" key="1">
    <source>
        <dbReference type="EMBL" id="ARN78156.1"/>
    </source>
</evidence>
<protein>
    <submittedName>
        <fullName evidence="1">Uncharacterized protein</fullName>
    </submittedName>
</protein>
<organism evidence="1 2">
    <name type="scientific">Nonlabens spongiae</name>
    <dbReference type="NCBI Taxonomy" id="331648"/>
    <lineage>
        <taxon>Bacteria</taxon>
        <taxon>Pseudomonadati</taxon>
        <taxon>Bacteroidota</taxon>
        <taxon>Flavobacteriia</taxon>
        <taxon>Flavobacteriales</taxon>
        <taxon>Flavobacteriaceae</taxon>
        <taxon>Nonlabens</taxon>
    </lineage>
</organism>
<dbReference type="EMBL" id="CP019344">
    <property type="protein sequence ID" value="ARN78156.1"/>
    <property type="molecule type" value="Genomic_DNA"/>
</dbReference>
<reference evidence="1 2" key="1">
    <citation type="submission" date="2016-11" db="EMBL/GenBank/DDBJ databases">
        <title>Trade-off between light-utilization and light-protection in marine flavobacteria.</title>
        <authorList>
            <person name="Kumagai Y."/>
        </authorList>
    </citation>
    <scope>NUCLEOTIDE SEQUENCE [LARGE SCALE GENOMIC DNA]</scope>
    <source>
        <strain evidence="1 2">JCM 13191</strain>
    </source>
</reference>
<sequence length="130" mass="14862">MKNYCYILITFLLLLSCTNDDSQEEVLLEDVIVENVLFEYTEDPANGTARLRYEFKFTNPNSVAVKGFPGYSYQTLPDENVTFSMIRNDHPCVNLEPGESCTIMRDIIDTIDLSSIDDIVLIDLKYTISE</sequence>
<keyword evidence="2" id="KW-1185">Reference proteome</keyword>
<dbReference type="AlphaFoldDB" id="A0A1W6MKX8"/>
<accession>A0A1W6MKX8</accession>
<proteinExistence type="predicted"/>
<gene>
    <name evidence="1" type="ORF">BST97_09190</name>
</gene>
<dbReference type="RefSeq" id="WP_085766953.1">
    <property type="nucleotide sequence ID" value="NZ_CP019344.1"/>
</dbReference>
<dbReference type="OrthoDB" id="1357614at2"/>
<dbReference type="STRING" id="331648.BST97_09190"/>
<dbReference type="PROSITE" id="PS51257">
    <property type="entry name" value="PROKAR_LIPOPROTEIN"/>
    <property type="match status" value="1"/>
</dbReference>
<dbReference type="Proteomes" id="UP000193431">
    <property type="component" value="Chromosome"/>
</dbReference>